<keyword evidence="3" id="KW-1185">Reference proteome</keyword>
<evidence type="ECO:0000313" key="2">
    <source>
        <dbReference type="EMBL" id="CAD2213527.1"/>
    </source>
</evidence>
<dbReference type="Proteomes" id="UP000515908">
    <property type="component" value="Chromosome 02"/>
</dbReference>
<reference evidence="2 3" key="1">
    <citation type="submission" date="2020-08" db="EMBL/GenBank/DDBJ databases">
        <authorList>
            <person name="Newling K."/>
            <person name="Davey J."/>
            <person name="Forrester S."/>
        </authorList>
    </citation>
    <scope>NUCLEOTIDE SEQUENCE [LARGE SCALE GENOMIC DNA]</scope>
    <source>
        <strain evidence="3">Crithidia deanei Carvalho (ATCC PRA-265)</strain>
    </source>
</reference>
<feature type="compositionally biased region" description="Polar residues" evidence="1">
    <location>
        <begin position="504"/>
        <end position="521"/>
    </location>
</feature>
<evidence type="ECO:0000256" key="1">
    <source>
        <dbReference type="SAM" id="MobiDB-lite"/>
    </source>
</evidence>
<feature type="region of interest" description="Disordered" evidence="1">
    <location>
        <begin position="501"/>
        <end position="558"/>
    </location>
</feature>
<dbReference type="VEuPathDB" id="TriTrypDB:ADEAN_000097000"/>
<proteinExistence type="predicted"/>
<name>A0A7G2C473_9TRYP</name>
<dbReference type="OrthoDB" id="264366at2759"/>
<protein>
    <submittedName>
        <fullName evidence="2">Uncharacterized protein</fullName>
    </submittedName>
</protein>
<feature type="compositionally biased region" description="Polar residues" evidence="1">
    <location>
        <begin position="529"/>
        <end position="545"/>
    </location>
</feature>
<accession>A0A7G2C473</accession>
<dbReference type="AlphaFoldDB" id="A0A7G2C473"/>
<evidence type="ECO:0000313" key="3">
    <source>
        <dbReference type="Proteomes" id="UP000515908"/>
    </source>
</evidence>
<organism evidence="2 3">
    <name type="scientific">Angomonas deanei</name>
    <dbReference type="NCBI Taxonomy" id="59799"/>
    <lineage>
        <taxon>Eukaryota</taxon>
        <taxon>Discoba</taxon>
        <taxon>Euglenozoa</taxon>
        <taxon>Kinetoplastea</taxon>
        <taxon>Metakinetoplastina</taxon>
        <taxon>Trypanosomatida</taxon>
        <taxon>Trypanosomatidae</taxon>
        <taxon>Strigomonadinae</taxon>
        <taxon>Angomonas</taxon>
    </lineage>
</organism>
<feature type="region of interest" description="Disordered" evidence="1">
    <location>
        <begin position="627"/>
        <end position="651"/>
    </location>
</feature>
<sequence length="651" mass="74188">MFFTAGDKFSGKVFGDWETRLIAFDCSRRYMYYSEAVSYPLHFEYNIEPDNYCGQKAKWRKKFKVTAVRSLTVERRVSYSSSTFVPQDLLQLEFEGEERPFSQGEIPPAGPLLHPTTDLSPYDKRLYAVGNEDFLRDPFGLIDLYQGLRDLFEEIKREREIKIASAARNGNVIPYPETATYQSPRAADGSGGTAKRTVKAVFRCRDEREFRRLWYVVQTVLGYDKFVLRPYRGLPPYDPRNGVAFSHIPMALWHEFKGLDTTVFYCFTTGDVVCASPKMSELQVMLRDVAMFVTHDTVYFMRNSGSIVRWIRLHDVKTFHYNVTSGEPFVSFICERPVPDTLFIPRKDDEFKRDMLINIDFHANLQVQRIRRVIHDSCFASLSVRRVFKMEEVWDHTPLGYLVRMAKSGMALCMTPGEGFNYTVNCPLPKEQLASVWFAVQAQLRSIGRLTNSAAIPLYGSNAAEVRLSELQLQTVANYLEERRESGNDIVGIPLEEAQRVTVRPNTPSRHSNISTPTSARSPDPFGGSSHSLDQLRTPQLTLGQSKAKKDREAQDGGEEVVYTTGEAKYYTAEEAEKEQLNVIKEEHVVMPEVEGEGGFVFQTTLDDILNHSMQFYFPEKVHDDTLAESKVPSSPQLGKTSHVDPSLGEL</sequence>
<dbReference type="EMBL" id="LR877146">
    <property type="protein sequence ID" value="CAD2213527.1"/>
    <property type="molecule type" value="Genomic_DNA"/>
</dbReference>
<gene>
    <name evidence="2" type="ORF">ADEAN_000097000</name>
</gene>